<evidence type="ECO:0000256" key="2">
    <source>
        <dbReference type="ARBA" id="ARBA00006432"/>
    </source>
</evidence>
<dbReference type="InterPro" id="IPR020845">
    <property type="entry name" value="AMP-binding_CS"/>
</dbReference>
<dbReference type="Pfam" id="PF13193">
    <property type="entry name" value="AMP-binding_C"/>
    <property type="match status" value="1"/>
</dbReference>
<dbReference type="PANTHER" id="PTHR45527:SF1">
    <property type="entry name" value="FATTY ACID SYNTHASE"/>
    <property type="match status" value="1"/>
</dbReference>
<dbReference type="Gene3D" id="3.40.50.980">
    <property type="match status" value="4"/>
</dbReference>
<dbReference type="GO" id="GO:0005829">
    <property type="term" value="C:cytosol"/>
    <property type="evidence" value="ECO:0007669"/>
    <property type="project" value="TreeGrafter"/>
</dbReference>
<reference evidence="6 7" key="1">
    <citation type="submission" date="2020-12" db="EMBL/GenBank/DDBJ databases">
        <title>Draft genome sequence of furan degrading bacterial strain FUR100.</title>
        <authorList>
            <person name="Woiski C."/>
        </authorList>
    </citation>
    <scope>NUCLEOTIDE SEQUENCE [LARGE SCALE GENOMIC DNA]</scope>
    <source>
        <strain evidence="6 7">FUR100</strain>
    </source>
</reference>
<feature type="domain" description="Carrier" evidence="5">
    <location>
        <begin position="1632"/>
        <end position="1707"/>
    </location>
</feature>
<dbReference type="SUPFAM" id="SSF47336">
    <property type="entry name" value="ACP-like"/>
    <property type="match status" value="2"/>
</dbReference>
<dbReference type="CDD" id="cd05930">
    <property type="entry name" value="A_NRPS"/>
    <property type="match status" value="1"/>
</dbReference>
<dbReference type="InterPro" id="IPR000873">
    <property type="entry name" value="AMP-dep_synth/lig_dom"/>
</dbReference>
<dbReference type="FunFam" id="3.30.300.30:FF:000010">
    <property type="entry name" value="Enterobactin synthetase component F"/>
    <property type="match status" value="1"/>
</dbReference>
<dbReference type="GO" id="GO:0009366">
    <property type="term" value="C:enterobactin synthetase complex"/>
    <property type="evidence" value="ECO:0007669"/>
    <property type="project" value="TreeGrafter"/>
</dbReference>
<dbReference type="Proteomes" id="UP000627573">
    <property type="component" value="Unassembled WGS sequence"/>
</dbReference>
<dbReference type="InterPro" id="IPR025110">
    <property type="entry name" value="AMP-bd_C"/>
</dbReference>
<dbReference type="PROSITE" id="PS50075">
    <property type="entry name" value="CARRIER"/>
    <property type="match status" value="2"/>
</dbReference>
<dbReference type="GO" id="GO:0031177">
    <property type="term" value="F:phosphopantetheine binding"/>
    <property type="evidence" value="ECO:0007669"/>
    <property type="project" value="InterPro"/>
</dbReference>
<dbReference type="GO" id="GO:0009239">
    <property type="term" value="P:enterobactin biosynthetic process"/>
    <property type="evidence" value="ECO:0007669"/>
    <property type="project" value="TreeGrafter"/>
</dbReference>
<evidence type="ECO:0000259" key="5">
    <source>
        <dbReference type="PROSITE" id="PS50075"/>
    </source>
</evidence>
<dbReference type="Pfam" id="PF00550">
    <property type="entry name" value="PP-binding"/>
    <property type="match status" value="2"/>
</dbReference>
<keyword evidence="3" id="KW-0596">Phosphopantetheine</keyword>
<dbReference type="Gene3D" id="2.30.38.10">
    <property type="entry name" value="Luciferase, Domain 3"/>
    <property type="match status" value="2"/>
</dbReference>
<dbReference type="CDD" id="cd19540">
    <property type="entry name" value="LCL_NRPS-like"/>
    <property type="match status" value="2"/>
</dbReference>
<gene>
    <name evidence="6" type="ORF">I3517_13600</name>
</gene>
<comment type="caution">
    <text evidence="6">The sequence shown here is derived from an EMBL/GenBank/DDBJ whole genome shotgun (WGS) entry which is preliminary data.</text>
</comment>
<accession>A0A8I1A041</accession>
<dbReference type="GO" id="GO:0047527">
    <property type="term" value="F:2,3-dihydroxybenzoate-serine ligase activity"/>
    <property type="evidence" value="ECO:0007669"/>
    <property type="project" value="TreeGrafter"/>
</dbReference>
<evidence type="ECO:0000256" key="3">
    <source>
        <dbReference type="ARBA" id="ARBA00022450"/>
    </source>
</evidence>
<dbReference type="FunFam" id="1.10.1200.10:FF:000005">
    <property type="entry name" value="Nonribosomal peptide synthetase 1"/>
    <property type="match status" value="1"/>
</dbReference>
<dbReference type="NCBIfam" id="NF003417">
    <property type="entry name" value="PRK04813.1"/>
    <property type="match status" value="2"/>
</dbReference>
<keyword evidence="7" id="KW-1185">Reference proteome</keyword>
<dbReference type="Gene3D" id="1.10.1200.10">
    <property type="entry name" value="ACP-like"/>
    <property type="match status" value="2"/>
</dbReference>
<dbReference type="Pfam" id="PF00668">
    <property type="entry name" value="Condensation"/>
    <property type="match status" value="2"/>
</dbReference>
<evidence type="ECO:0000313" key="6">
    <source>
        <dbReference type="EMBL" id="MBH5143645.1"/>
    </source>
</evidence>
<dbReference type="SUPFAM" id="SSF52777">
    <property type="entry name" value="CoA-dependent acyltransferases"/>
    <property type="match status" value="4"/>
</dbReference>
<dbReference type="InterPro" id="IPR009081">
    <property type="entry name" value="PP-bd_ACP"/>
</dbReference>
<dbReference type="SMART" id="SM00823">
    <property type="entry name" value="PKS_PP"/>
    <property type="match status" value="2"/>
</dbReference>
<dbReference type="Gene3D" id="3.30.559.10">
    <property type="entry name" value="Chloramphenicol acetyltransferase-like domain"/>
    <property type="match status" value="2"/>
</dbReference>
<dbReference type="InterPro" id="IPR020806">
    <property type="entry name" value="PKS_PP-bd"/>
</dbReference>
<sequence length="2270" mass="244363">SLEFTYATDVFDEGTVVGFGERLIRVFEAVVADSSAVVGDIAILDSTETQLLAPVSGPDCAQPQTLVDILTAAVDRDRSAVAVRSEGRSITYGELDAESSRLARMLISRGVGPESLVALAFPRSYDMVRAVWAVAKSGAAYVPVDPSYPDVRVRHMVTDSEAVLGLTTEAHRDLLPDEVEWIAVGEAFMEDAARRYTDEAVTDSDRVAPLSVLNAAYVIYTSGSTGMPKGVAVTHTGLRAITDEAARRYRLDQGGRFLHICSPSFDPSVLEWMVAFSRGAVSVIVPADVIGGVELHEILRTERVTHAIITPAVLGTVDPTGLDDIEVVSVGGDVTSVDLLGRWQPGHRYFNAYGPTETTIISSYAELRAGEPITIGVPVPGVRAVVLDGRLNPVPVGVSGELYFAGGALARGYHGRHGLTADRFVADPFGQPGSRMYRTGDVVRWSGRSAESSAGELVYVGRSDFQTKIRGFRVELGEVDAALAGHPSVDFAATLVRTLPSGSPVLVSYVCALAGSSIDVRELTEFLGISLPPHMIPSAVIVLESVPLTPVGKLDRDALPEPEFEMREFRSPRTPVEEIVAQVFAEVLGVERVGLDDDFFDLGGNSLIATQVVSRLSSALDARVPVRDLFEHSTVESLAVRAQSREGQGSRQQLTAGDRPDVLPLSLAQQRMWFLNRFDSDSTAYSIPLALRLAGVLDVEALEAAVADVVERHESLRTIYPEGESGPVQIILPSARVAVNLTPVSVDEGDVVNSIVELVSRGFDVTQNVPLRMRLFRTGDDAFVLAAAVHHISADGASTAPFARDVMVAYAARVSGSAPTWSPLEVQYADYALWQRRVLGSETDEGSTATSQIAYWTKALNGLPDELALPTDRRRPAVQSFRGGRVSFALDAALHAALRGLARERNATLFMAAHTAFAILLARLSGTRDIAVGTPIAGRGDRALDDLIGMFVNTLVFRSEIDTSKDFFTLLDQVREVDLQAFAHADVPFERLVEVLNPVRSTARHPLFQVGFSFQNHQQTAVELAGLNVEVLEVDQGIAQFDLQLVLADRYDDDGAPAGIEATFSYATDLFDSATVERFASRFCRLISSLVSDPSAPVGDLSLMEPNELVRVVNEWNDTGAAVGPGATLVDLFDEQVGLDNFAPALYFQGREISYSEFDSRVNRLARWLIEQGVGPESLVALHMSRSFDLVVAMYAVVKAGGAYVPLDPSHPRERIALIVETATPACVLSSAAEVLDLDGVQVVTVDSLDLSGYAETPIRDGDRIGSLSSTNTAYVIFTSGSTGRPKGVAVSHASIVNQLLWKRHYFGLDASDSVLLKTAATFDLSVWEFWSALTSGARLVIAEPDGHRDPDYLVKLLREEKVTTLHIVPSMLSMLVTAAGGGLPSTLRRVLAIGEELPVATAREFLAANSASLFNLYGPTEAAVSATVHHVTDTSVTAVPIGVPEWNTRAYVLDERLRPTPPGVAGELYLAGAQLARGYQGRPDLTSDRFVADPFGLSGTKMYRTGDLARWSESGQLEYLGRVDFQVKIRGFRIELGEIESVLRRHENVAAAVVVNRSDPHVGDSLVAYVSATPGTSVDPDALRSFLSTELPSYMIPTDVAVLENMPLNVNGKIDRKALPEIEVAERTFRAPATPIEQIVAGVFGDLLGVDRVGRDDDFFALGGNSLVATRAAARLGAALDGDVPVRALFEASTVQTLAMRVEELAGTGSRTPLEARPRPNHVPLSLAQQRMWVINRIDPQSGAYNVPIAIRLSGRLDVDALGASVRDVVLRHEILRTVYPDSPEGPAQKVVPISQIDLRLDPVMLDPQQLADSVAAIATEGFDVTDRVPIRTRLFELAPDEHVFVVVVHHISGDAFSTVPLTRDVMTAYSARAAADQPGWSPLAVQYADYTLWQREVLGEENDPASALAGQLDYWTRELAGVPELIELPTDRPRPPRPSMKGATVEFSLGARGARLAQIARENNSTMFMAIHSVLAVLLSRLSGGSDITVGTPVAGRGEQQLDDLVGMFVNTLVLRTDVSPAASFEEMLAQARTKDLAAFGNADVPFERLVEAVGRERSSAYSPLFQVMLTFQNIAVGSLELPGLEVTGLGEDYGQAKFDLQLTAVEEFADSGELDDVALTFTYAEDLFDRGTVELFAARFSKIVDAVVEDPSVVLRSIDIVTDAEREASKPVVVRTIADIPELVDRANATDPAGTALRHEDRVVTYEELAAKFAAVSQAMGAALKPEALVSVALTGLIPGIVPALGAQGYAELLEGVIAAAEEVIAS</sequence>
<dbReference type="UniPathway" id="UPA00011"/>
<dbReference type="Gene3D" id="3.30.300.30">
    <property type="match status" value="2"/>
</dbReference>
<dbReference type="FunFam" id="2.30.38.10:FF:000001">
    <property type="entry name" value="Non-ribosomal peptide synthetase PvdI"/>
    <property type="match status" value="1"/>
</dbReference>
<protein>
    <submittedName>
        <fullName evidence="6">Amino acid adenylation domain-containing protein</fullName>
    </submittedName>
</protein>
<organism evidence="6 7">
    <name type="scientific">Rhodococcus erythropolis</name>
    <name type="common">Arthrobacter picolinophilus</name>
    <dbReference type="NCBI Taxonomy" id="1833"/>
    <lineage>
        <taxon>Bacteria</taxon>
        <taxon>Bacillati</taxon>
        <taxon>Actinomycetota</taxon>
        <taxon>Actinomycetes</taxon>
        <taxon>Mycobacteriales</taxon>
        <taxon>Nocardiaceae</taxon>
        <taxon>Rhodococcus</taxon>
        <taxon>Rhodococcus erythropolis group</taxon>
    </lineage>
</organism>
<dbReference type="EMBL" id="JAECSB010000041">
    <property type="protein sequence ID" value="MBH5143645.1"/>
    <property type="molecule type" value="Genomic_DNA"/>
</dbReference>
<evidence type="ECO:0000256" key="4">
    <source>
        <dbReference type="ARBA" id="ARBA00022553"/>
    </source>
</evidence>
<dbReference type="InterPro" id="IPR006162">
    <property type="entry name" value="Ppantetheine_attach_site"/>
</dbReference>
<dbReference type="NCBIfam" id="TIGR01733">
    <property type="entry name" value="AA-adenyl-dom"/>
    <property type="match status" value="2"/>
</dbReference>
<feature type="domain" description="Carrier" evidence="5">
    <location>
        <begin position="571"/>
        <end position="646"/>
    </location>
</feature>
<evidence type="ECO:0000256" key="1">
    <source>
        <dbReference type="ARBA" id="ARBA00001957"/>
    </source>
</evidence>
<dbReference type="PANTHER" id="PTHR45527">
    <property type="entry name" value="NONRIBOSOMAL PEPTIDE SYNTHETASE"/>
    <property type="match status" value="1"/>
</dbReference>
<keyword evidence="4" id="KW-0597">Phosphoprotein</keyword>
<comment type="similarity">
    <text evidence="2">Belongs to the ATP-dependent AMP-binding enzyme family.</text>
</comment>
<dbReference type="GO" id="GO:0008610">
    <property type="term" value="P:lipid biosynthetic process"/>
    <property type="evidence" value="ECO:0007669"/>
    <property type="project" value="UniProtKB-ARBA"/>
</dbReference>
<dbReference type="Pfam" id="PF00501">
    <property type="entry name" value="AMP-binding"/>
    <property type="match status" value="2"/>
</dbReference>
<dbReference type="SUPFAM" id="SSF56801">
    <property type="entry name" value="Acetyl-CoA synthetase-like"/>
    <property type="match status" value="2"/>
</dbReference>
<comment type="cofactor">
    <cofactor evidence="1">
        <name>pantetheine 4'-phosphate</name>
        <dbReference type="ChEBI" id="CHEBI:47942"/>
    </cofactor>
</comment>
<dbReference type="GO" id="GO:0043041">
    <property type="term" value="P:amino acid activation for nonribosomal peptide biosynthetic process"/>
    <property type="evidence" value="ECO:0007669"/>
    <property type="project" value="TreeGrafter"/>
</dbReference>
<dbReference type="InterPro" id="IPR023213">
    <property type="entry name" value="CAT-like_dom_sf"/>
</dbReference>
<proteinExistence type="inferred from homology"/>
<feature type="non-terminal residue" evidence="6">
    <location>
        <position position="1"/>
    </location>
</feature>
<dbReference type="PROSITE" id="PS00455">
    <property type="entry name" value="AMP_BINDING"/>
    <property type="match status" value="2"/>
</dbReference>
<dbReference type="Gene3D" id="3.30.559.30">
    <property type="entry name" value="Nonribosomal peptide synthetase, condensation domain"/>
    <property type="match status" value="3"/>
</dbReference>
<dbReference type="PROSITE" id="PS00012">
    <property type="entry name" value="PHOSPHOPANTETHEINE"/>
    <property type="match status" value="2"/>
</dbReference>
<dbReference type="InterPro" id="IPR036736">
    <property type="entry name" value="ACP-like_sf"/>
</dbReference>
<dbReference type="FunFam" id="3.40.50.980:FF:000001">
    <property type="entry name" value="Non-ribosomal peptide synthetase"/>
    <property type="match status" value="2"/>
</dbReference>
<evidence type="ECO:0000313" key="7">
    <source>
        <dbReference type="Proteomes" id="UP000627573"/>
    </source>
</evidence>
<dbReference type="InterPro" id="IPR001242">
    <property type="entry name" value="Condensation_dom"/>
</dbReference>
<dbReference type="FunFam" id="3.40.50.12780:FF:000012">
    <property type="entry name" value="Non-ribosomal peptide synthetase"/>
    <property type="match status" value="1"/>
</dbReference>
<dbReference type="InterPro" id="IPR045851">
    <property type="entry name" value="AMP-bd_C_sf"/>
</dbReference>
<dbReference type="InterPro" id="IPR010071">
    <property type="entry name" value="AA_adenyl_dom"/>
</dbReference>
<name>A0A8I1A041_RHOER</name>